<sequence length="458" mass="51257">MPSTTSIKAPTQCKEPAGCPIDNIPMKFLQQIFILADKGSIPSPTEVRMEKPIGFNLMQVSQRWKEAARLTPDLWTRITIYHPNDDTLLKTQLCLTHSNNQPLEVVINQRKHKSFFFKESPRGIADTFDRIIPHLHCCRLLESYEPIGETAIIDRLCALGPNDLPNLKEIVFNATNWVDGAPKFFEMLRTLPSLRRLEWDGGLPNPSTLTAVSGAGLTKISLGRIHMDEAISLLKATPQVVEFRVIGLFEANLSQWTAQRVTLLNLKTLNIGGCDRAQSLFDHLRLPSLKVLTLCESHPNIEDTALLRLLSTSHCILTSLHLGLGDFTELDLHKRLARLSDRLAFLKQLEVDLRGNDNYLTQESFKWLSPVPMLFFPKLISLRLRVCQVTMGDIADMVQARSNNGAPLQSLKLETDDTGYESGVDEENALESLKAALLERGITPGDRVGQLRIALVTA</sequence>
<protein>
    <submittedName>
        <fullName evidence="1">Uncharacterized protein</fullName>
    </submittedName>
</protein>
<gene>
    <name evidence="1" type="ORF">BDN72DRAFT_922341</name>
</gene>
<name>A0ACD3AH66_9AGAR</name>
<reference evidence="1 2" key="1">
    <citation type="journal article" date="2019" name="Nat. Ecol. Evol.">
        <title>Megaphylogeny resolves global patterns of mushroom evolution.</title>
        <authorList>
            <person name="Varga T."/>
            <person name="Krizsan K."/>
            <person name="Foldi C."/>
            <person name="Dima B."/>
            <person name="Sanchez-Garcia M."/>
            <person name="Sanchez-Ramirez S."/>
            <person name="Szollosi G.J."/>
            <person name="Szarkandi J.G."/>
            <person name="Papp V."/>
            <person name="Albert L."/>
            <person name="Andreopoulos W."/>
            <person name="Angelini C."/>
            <person name="Antonin V."/>
            <person name="Barry K.W."/>
            <person name="Bougher N.L."/>
            <person name="Buchanan P."/>
            <person name="Buyck B."/>
            <person name="Bense V."/>
            <person name="Catcheside P."/>
            <person name="Chovatia M."/>
            <person name="Cooper J."/>
            <person name="Damon W."/>
            <person name="Desjardin D."/>
            <person name="Finy P."/>
            <person name="Geml J."/>
            <person name="Haridas S."/>
            <person name="Hughes K."/>
            <person name="Justo A."/>
            <person name="Karasinski D."/>
            <person name="Kautmanova I."/>
            <person name="Kiss B."/>
            <person name="Kocsube S."/>
            <person name="Kotiranta H."/>
            <person name="LaButti K.M."/>
            <person name="Lechner B.E."/>
            <person name="Liimatainen K."/>
            <person name="Lipzen A."/>
            <person name="Lukacs Z."/>
            <person name="Mihaltcheva S."/>
            <person name="Morgado L.N."/>
            <person name="Niskanen T."/>
            <person name="Noordeloos M.E."/>
            <person name="Ohm R.A."/>
            <person name="Ortiz-Santana B."/>
            <person name="Ovrebo C."/>
            <person name="Racz N."/>
            <person name="Riley R."/>
            <person name="Savchenko A."/>
            <person name="Shiryaev A."/>
            <person name="Soop K."/>
            <person name="Spirin V."/>
            <person name="Szebenyi C."/>
            <person name="Tomsovsky M."/>
            <person name="Tulloss R.E."/>
            <person name="Uehling J."/>
            <person name="Grigoriev I.V."/>
            <person name="Vagvolgyi C."/>
            <person name="Papp T."/>
            <person name="Martin F.M."/>
            <person name="Miettinen O."/>
            <person name="Hibbett D.S."/>
            <person name="Nagy L.G."/>
        </authorList>
    </citation>
    <scope>NUCLEOTIDE SEQUENCE [LARGE SCALE GENOMIC DNA]</scope>
    <source>
        <strain evidence="1 2">NL-1719</strain>
    </source>
</reference>
<dbReference type="EMBL" id="ML208457">
    <property type="protein sequence ID" value="TFK64891.1"/>
    <property type="molecule type" value="Genomic_DNA"/>
</dbReference>
<dbReference type="Proteomes" id="UP000308600">
    <property type="component" value="Unassembled WGS sequence"/>
</dbReference>
<proteinExistence type="predicted"/>
<accession>A0ACD3AH66</accession>
<evidence type="ECO:0000313" key="1">
    <source>
        <dbReference type="EMBL" id="TFK64891.1"/>
    </source>
</evidence>
<evidence type="ECO:0000313" key="2">
    <source>
        <dbReference type="Proteomes" id="UP000308600"/>
    </source>
</evidence>
<organism evidence="1 2">
    <name type="scientific">Pluteus cervinus</name>
    <dbReference type="NCBI Taxonomy" id="181527"/>
    <lineage>
        <taxon>Eukaryota</taxon>
        <taxon>Fungi</taxon>
        <taxon>Dikarya</taxon>
        <taxon>Basidiomycota</taxon>
        <taxon>Agaricomycotina</taxon>
        <taxon>Agaricomycetes</taxon>
        <taxon>Agaricomycetidae</taxon>
        <taxon>Agaricales</taxon>
        <taxon>Pluteineae</taxon>
        <taxon>Pluteaceae</taxon>
        <taxon>Pluteus</taxon>
    </lineage>
</organism>
<keyword evidence="2" id="KW-1185">Reference proteome</keyword>